<dbReference type="EMBL" id="CP003989">
    <property type="protein sequence ID" value="AGA34879.1"/>
    <property type="molecule type" value="Genomic_DNA"/>
</dbReference>
<organism evidence="1 2">
    <name type="scientific">Thioalkalivibrio nitratireducens (strain DSM 14787 / UNIQEM 213 / ALEN2)</name>
    <dbReference type="NCBI Taxonomy" id="1255043"/>
    <lineage>
        <taxon>Bacteria</taxon>
        <taxon>Pseudomonadati</taxon>
        <taxon>Pseudomonadota</taxon>
        <taxon>Gammaproteobacteria</taxon>
        <taxon>Chromatiales</taxon>
        <taxon>Ectothiorhodospiraceae</taxon>
        <taxon>Thioalkalivibrio</taxon>
    </lineage>
</organism>
<proteinExistence type="predicted"/>
<keyword evidence="2" id="KW-1185">Reference proteome</keyword>
<dbReference type="PATRIC" id="fig|1255043.3.peg.3271"/>
<dbReference type="Pfam" id="PF02635">
    <property type="entry name" value="DsrE"/>
    <property type="match status" value="1"/>
</dbReference>
<dbReference type="InterPro" id="IPR027396">
    <property type="entry name" value="DsrEFH-like"/>
</dbReference>
<dbReference type="eggNOG" id="COG2044">
    <property type="taxonomic scope" value="Bacteria"/>
</dbReference>
<dbReference type="Proteomes" id="UP000010809">
    <property type="component" value="Chromosome"/>
</dbReference>
<dbReference type="KEGG" id="tni:TVNIR_3242"/>
<protein>
    <submittedName>
        <fullName evidence="1">DsrE family protein</fullName>
    </submittedName>
</protein>
<dbReference type="AlphaFoldDB" id="L0DZ86"/>
<evidence type="ECO:0000313" key="2">
    <source>
        <dbReference type="Proteomes" id="UP000010809"/>
    </source>
</evidence>
<evidence type="ECO:0000313" key="1">
    <source>
        <dbReference type="EMBL" id="AGA34879.1"/>
    </source>
</evidence>
<dbReference type="PANTHER" id="PTHR34655">
    <property type="entry name" value="CONSERVED WITHIN P. AEROPHILUM"/>
    <property type="match status" value="1"/>
</dbReference>
<dbReference type="RefSeq" id="WP_015259985.1">
    <property type="nucleotide sequence ID" value="NC_019902.2"/>
</dbReference>
<gene>
    <name evidence="1" type="ordered locus">TVNIR_3242</name>
</gene>
<dbReference type="SUPFAM" id="SSF75169">
    <property type="entry name" value="DsrEFH-like"/>
    <property type="match status" value="1"/>
</dbReference>
<reference evidence="1" key="1">
    <citation type="submission" date="2015-12" db="EMBL/GenBank/DDBJ databases">
        <authorList>
            <person name="Tikhonova T.V."/>
            <person name="Pavlov A.R."/>
            <person name="Beletsky A.V."/>
            <person name="Mardanov A.V."/>
            <person name="Sorokin D.Y."/>
            <person name="Ravin N.V."/>
            <person name="Popov V.O."/>
        </authorList>
    </citation>
    <scope>NUCLEOTIDE SEQUENCE</scope>
    <source>
        <strain evidence="1">DSM 14787</strain>
    </source>
</reference>
<dbReference type="OrthoDB" id="4773517at2"/>
<dbReference type="PANTHER" id="PTHR34655:SF2">
    <property type="entry name" value="PEROXIREDOXIN FAMILY PROTEIN"/>
    <property type="match status" value="1"/>
</dbReference>
<sequence length="134" mass="14598">MLMTAEHYLDNEGQKVVIIMTSGPSEPARCATPFYLGSVLAAMDNEVRIFFTMEGVRLMQTGVAEGMAAMEGGKPIIDFIRDAKRAGVALHVCHPALPGYKIEPSTDLIPEVDEVNRASELADLLLQSDKTLTF</sequence>
<accession>L0DZ86</accession>
<dbReference type="InterPro" id="IPR003787">
    <property type="entry name" value="Sulphur_relay_DsrE/F-like"/>
</dbReference>
<dbReference type="STRING" id="1255043.TVNIR_3242"/>
<dbReference type="Gene3D" id="3.40.1260.10">
    <property type="entry name" value="DsrEFH-like"/>
    <property type="match status" value="1"/>
</dbReference>
<name>L0DZ86_THIND</name>
<dbReference type="HOGENOM" id="CLU_139144_1_1_6"/>